<protein>
    <recommendedName>
        <fullName evidence="1">CARD domain-containing protein</fullName>
    </recommendedName>
</protein>
<dbReference type="CDD" id="cd01671">
    <property type="entry name" value="CARD"/>
    <property type="match status" value="1"/>
</dbReference>
<comment type="caution">
    <text evidence="2">The sequence shown here is derived from an EMBL/GenBank/DDBJ whole genome shotgun (WGS) entry which is preliminary data.</text>
</comment>
<dbReference type="InterPro" id="IPR011029">
    <property type="entry name" value="DEATH-like_dom_sf"/>
</dbReference>
<accession>A0ABD3URY4</accession>
<dbReference type="EMBL" id="JBJQND010000015">
    <property type="protein sequence ID" value="KAL3852242.1"/>
    <property type="molecule type" value="Genomic_DNA"/>
</dbReference>
<dbReference type="Pfam" id="PF00619">
    <property type="entry name" value="CARD"/>
    <property type="match status" value="1"/>
</dbReference>
<dbReference type="InterPro" id="IPR037939">
    <property type="entry name" value="CRADD"/>
</dbReference>
<dbReference type="PROSITE" id="PS50209">
    <property type="entry name" value="CARD"/>
    <property type="match status" value="1"/>
</dbReference>
<evidence type="ECO:0000259" key="1">
    <source>
        <dbReference type="PROSITE" id="PS50209"/>
    </source>
</evidence>
<name>A0ABD3URY4_SINWO</name>
<organism evidence="2 3">
    <name type="scientific">Sinanodonta woodiana</name>
    <name type="common">Chinese pond mussel</name>
    <name type="synonym">Anodonta woodiana</name>
    <dbReference type="NCBI Taxonomy" id="1069815"/>
    <lineage>
        <taxon>Eukaryota</taxon>
        <taxon>Metazoa</taxon>
        <taxon>Spiralia</taxon>
        <taxon>Lophotrochozoa</taxon>
        <taxon>Mollusca</taxon>
        <taxon>Bivalvia</taxon>
        <taxon>Autobranchia</taxon>
        <taxon>Heteroconchia</taxon>
        <taxon>Palaeoheterodonta</taxon>
        <taxon>Unionida</taxon>
        <taxon>Unionoidea</taxon>
        <taxon>Unionidae</taxon>
        <taxon>Unioninae</taxon>
        <taxon>Sinanodonta</taxon>
    </lineage>
</organism>
<feature type="domain" description="CARD" evidence="1">
    <location>
        <begin position="1"/>
        <end position="90"/>
    </location>
</feature>
<gene>
    <name evidence="2" type="ORF">ACJMK2_015910</name>
</gene>
<evidence type="ECO:0000313" key="2">
    <source>
        <dbReference type="EMBL" id="KAL3852242.1"/>
    </source>
</evidence>
<dbReference type="InterPro" id="IPR001315">
    <property type="entry name" value="CARD"/>
</dbReference>
<dbReference type="PANTHER" id="PTHR15034">
    <property type="entry name" value="DEATH DOMAIN-CONTAINING PROTEIN CRADD"/>
    <property type="match status" value="1"/>
</dbReference>
<reference evidence="2 3" key="1">
    <citation type="submission" date="2024-11" db="EMBL/GenBank/DDBJ databases">
        <title>Chromosome-level genome assembly of the freshwater bivalve Anodonta woodiana.</title>
        <authorList>
            <person name="Chen X."/>
        </authorList>
    </citation>
    <scope>NUCLEOTIDE SEQUENCE [LARGE SCALE GENOMIC DNA]</scope>
    <source>
        <strain evidence="2">MN2024</strain>
        <tissue evidence="2">Gills</tissue>
    </source>
</reference>
<evidence type="ECO:0000313" key="3">
    <source>
        <dbReference type="Proteomes" id="UP001634394"/>
    </source>
</evidence>
<sequence length="100" mass="11613">MEESHKKAIRQNWSFLIQNIEIISLTDCLREDSTLTDDMCEQIEVERTSRDKISKFLNIIQRRGPQAFGRLIAGLERTDQNFIAQKLLQSLQNTPFEATS</sequence>
<dbReference type="PANTHER" id="PTHR15034:SF5">
    <property type="entry name" value="DEATH DOMAIN-CONTAINING PROTEIN CRADD"/>
    <property type="match status" value="1"/>
</dbReference>
<dbReference type="Proteomes" id="UP001634394">
    <property type="component" value="Unassembled WGS sequence"/>
</dbReference>
<dbReference type="SUPFAM" id="SSF47986">
    <property type="entry name" value="DEATH domain"/>
    <property type="match status" value="1"/>
</dbReference>
<keyword evidence="3" id="KW-1185">Reference proteome</keyword>
<proteinExistence type="predicted"/>
<dbReference type="AlphaFoldDB" id="A0ABD3URY4"/>
<dbReference type="Gene3D" id="1.10.533.10">
    <property type="entry name" value="Death Domain, Fas"/>
    <property type="match status" value="1"/>
</dbReference>